<evidence type="ECO:0000256" key="1">
    <source>
        <dbReference type="SAM" id="MobiDB-lite"/>
    </source>
</evidence>
<gene>
    <name evidence="2" type="ORF">GCM10012285_28140</name>
</gene>
<comment type="caution">
    <text evidence="2">The sequence shown here is derived from an EMBL/GenBank/DDBJ whole genome shotgun (WGS) entry which is preliminary data.</text>
</comment>
<protein>
    <submittedName>
        <fullName evidence="2">Uncharacterized protein</fullName>
    </submittedName>
</protein>
<dbReference type="EMBL" id="BMND01000009">
    <property type="protein sequence ID" value="GGN44955.1"/>
    <property type="molecule type" value="Genomic_DNA"/>
</dbReference>
<keyword evidence="3" id="KW-1185">Reference proteome</keyword>
<evidence type="ECO:0000313" key="3">
    <source>
        <dbReference type="Proteomes" id="UP000600080"/>
    </source>
</evidence>
<name>A0ABQ2JCS6_9ACTN</name>
<organism evidence="2 3">
    <name type="scientific">Streptomyces kronopolitis</name>
    <dbReference type="NCBI Taxonomy" id="1612435"/>
    <lineage>
        <taxon>Bacteria</taxon>
        <taxon>Bacillati</taxon>
        <taxon>Actinomycetota</taxon>
        <taxon>Actinomycetes</taxon>
        <taxon>Kitasatosporales</taxon>
        <taxon>Streptomycetaceae</taxon>
        <taxon>Streptomyces</taxon>
    </lineage>
</organism>
<reference evidence="3" key="1">
    <citation type="journal article" date="2019" name="Int. J. Syst. Evol. Microbiol.">
        <title>The Global Catalogue of Microorganisms (GCM) 10K type strain sequencing project: providing services to taxonomists for standard genome sequencing and annotation.</title>
        <authorList>
            <consortium name="The Broad Institute Genomics Platform"/>
            <consortium name="The Broad Institute Genome Sequencing Center for Infectious Disease"/>
            <person name="Wu L."/>
            <person name="Ma J."/>
        </authorList>
    </citation>
    <scope>NUCLEOTIDE SEQUENCE [LARGE SCALE GENOMIC DNA]</scope>
    <source>
        <strain evidence="3">CGMCC 4.7323</strain>
    </source>
</reference>
<dbReference type="Proteomes" id="UP000600080">
    <property type="component" value="Unassembled WGS sequence"/>
</dbReference>
<accession>A0ABQ2JCS6</accession>
<feature type="region of interest" description="Disordered" evidence="1">
    <location>
        <begin position="38"/>
        <end position="81"/>
    </location>
</feature>
<proteinExistence type="predicted"/>
<evidence type="ECO:0000313" key="2">
    <source>
        <dbReference type="EMBL" id="GGN44955.1"/>
    </source>
</evidence>
<sequence length="81" mass="8679">MTLYQATNASDTMDMVAMLIAAYCQKTDMDRDTLTSYLQTSQQHSRAAGPTNEDRAHLAGLLGEPVARGHSPFSGFSPGTA</sequence>